<feature type="transmembrane region" description="Helical" evidence="1">
    <location>
        <begin position="93"/>
        <end position="109"/>
    </location>
</feature>
<reference evidence="3" key="1">
    <citation type="submission" date="2016-11" db="EMBL/GenBank/DDBJ databases">
        <authorList>
            <person name="Varghese N."/>
            <person name="Submissions S."/>
        </authorList>
    </citation>
    <scope>NUCLEOTIDE SEQUENCE [LARGE SCALE GENOMIC DNA]</scope>
    <source>
        <strain evidence="3">DSM 100564</strain>
    </source>
</reference>
<feature type="transmembrane region" description="Helical" evidence="1">
    <location>
        <begin position="64"/>
        <end position="86"/>
    </location>
</feature>
<keyword evidence="3" id="KW-1185">Reference proteome</keyword>
<sequence length="219" mass="23523">MGLICALIFALWSTPIVVPLKVLTVLLHELSHAAIAILTGGSVESLSIDPQQGGQVISRGGNRFLTLSAGYLGSLVVGVALFLAAVRTKWDRTVMAIMGGIIFVAVALYVRDLFALVFCIGTGGLMIAAARYMPREVNDLGLRVIGLTSMIYVPFDIFSDTLARSYLRSDARMLSEEIGGPTMFWGGLWLIASLCVIAACLRFGLGDDSNILRRRPKGS</sequence>
<dbReference type="AlphaFoldDB" id="A0A1M6D6A8"/>
<feature type="transmembrane region" description="Helical" evidence="1">
    <location>
        <begin position="140"/>
        <end position="163"/>
    </location>
</feature>
<name>A0A1M6D6A8_9RHOB</name>
<organism evidence="2 3">
    <name type="scientific">Shimia gijangensis</name>
    <dbReference type="NCBI Taxonomy" id="1470563"/>
    <lineage>
        <taxon>Bacteria</taxon>
        <taxon>Pseudomonadati</taxon>
        <taxon>Pseudomonadota</taxon>
        <taxon>Alphaproteobacteria</taxon>
        <taxon>Rhodobacterales</taxon>
        <taxon>Roseobacteraceae</taxon>
    </lineage>
</organism>
<dbReference type="PANTHER" id="PTHR33979">
    <property type="entry name" value="OS02G0221600 PROTEIN"/>
    <property type="match status" value="1"/>
</dbReference>
<proteinExistence type="predicted"/>
<protein>
    <submittedName>
        <fullName evidence="2">Peptidase M50B-like</fullName>
    </submittedName>
</protein>
<accession>A0A1M6D6A8</accession>
<dbReference type="Proteomes" id="UP000183982">
    <property type="component" value="Unassembled WGS sequence"/>
</dbReference>
<dbReference type="STRING" id="1470563.SAMN05444000_102240"/>
<evidence type="ECO:0000313" key="2">
    <source>
        <dbReference type="EMBL" id="SHI68747.1"/>
    </source>
</evidence>
<dbReference type="OrthoDB" id="5381474at2"/>
<dbReference type="EMBL" id="FQZQ01000002">
    <property type="protein sequence ID" value="SHI68747.1"/>
    <property type="molecule type" value="Genomic_DNA"/>
</dbReference>
<dbReference type="InterPro" id="IPR049500">
    <property type="entry name" value="Peptidase_M50B-like"/>
</dbReference>
<feature type="transmembrane region" description="Helical" evidence="1">
    <location>
        <begin position="115"/>
        <end position="133"/>
    </location>
</feature>
<keyword evidence="1" id="KW-0472">Membrane</keyword>
<evidence type="ECO:0000313" key="3">
    <source>
        <dbReference type="Proteomes" id="UP000183982"/>
    </source>
</evidence>
<dbReference type="RefSeq" id="WP_073249125.1">
    <property type="nucleotide sequence ID" value="NZ_FQZQ01000002.1"/>
</dbReference>
<keyword evidence="1" id="KW-0812">Transmembrane</keyword>
<feature type="transmembrane region" description="Helical" evidence="1">
    <location>
        <begin position="183"/>
        <end position="205"/>
    </location>
</feature>
<keyword evidence="1" id="KW-1133">Transmembrane helix</keyword>
<gene>
    <name evidence="2" type="ORF">SAMN05444000_102240</name>
</gene>
<dbReference type="PANTHER" id="PTHR33979:SF2">
    <property type="entry name" value="PEPTIDASE M50B-LIKE-DOMAIN-CONTAINING PROTEIN"/>
    <property type="match status" value="1"/>
</dbReference>
<evidence type="ECO:0000256" key="1">
    <source>
        <dbReference type="SAM" id="Phobius"/>
    </source>
</evidence>
<dbReference type="Pfam" id="PF13398">
    <property type="entry name" value="Peptidase_M50B"/>
    <property type="match status" value="1"/>
</dbReference>